<proteinExistence type="predicted"/>
<name>K0R091_THAOC</name>
<feature type="region of interest" description="Disordered" evidence="1">
    <location>
        <begin position="1"/>
        <end position="57"/>
    </location>
</feature>
<keyword evidence="2" id="KW-0472">Membrane</keyword>
<organism evidence="3 4">
    <name type="scientific">Thalassiosira oceanica</name>
    <name type="common">Marine diatom</name>
    <dbReference type="NCBI Taxonomy" id="159749"/>
    <lineage>
        <taxon>Eukaryota</taxon>
        <taxon>Sar</taxon>
        <taxon>Stramenopiles</taxon>
        <taxon>Ochrophyta</taxon>
        <taxon>Bacillariophyta</taxon>
        <taxon>Coscinodiscophyceae</taxon>
        <taxon>Thalassiosirophycidae</taxon>
        <taxon>Thalassiosirales</taxon>
        <taxon>Thalassiosiraceae</taxon>
        <taxon>Thalassiosira</taxon>
    </lineage>
</organism>
<evidence type="ECO:0000256" key="2">
    <source>
        <dbReference type="SAM" id="Phobius"/>
    </source>
</evidence>
<reference evidence="3 4" key="1">
    <citation type="journal article" date="2012" name="Genome Biol.">
        <title>Genome and low-iron response of an oceanic diatom adapted to chronic iron limitation.</title>
        <authorList>
            <person name="Lommer M."/>
            <person name="Specht M."/>
            <person name="Roy A.S."/>
            <person name="Kraemer L."/>
            <person name="Andreson R."/>
            <person name="Gutowska M.A."/>
            <person name="Wolf J."/>
            <person name="Bergner S.V."/>
            <person name="Schilhabel M.B."/>
            <person name="Klostermeier U.C."/>
            <person name="Beiko R.G."/>
            <person name="Rosenstiel P."/>
            <person name="Hippler M."/>
            <person name="Laroche J."/>
        </authorList>
    </citation>
    <scope>NUCLEOTIDE SEQUENCE [LARGE SCALE GENOMIC DNA]</scope>
    <source>
        <strain evidence="3 4">CCMP1005</strain>
    </source>
</reference>
<feature type="transmembrane region" description="Helical" evidence="2">
    <location>
        <begin position="64"/>
        <end position="83"/>
    </location>
</feature>
<feature type="non-terminal residue" evidence="3">
    <location>
        <position position="1"/>
    </location>
</feature>
<keyword evidence="2" id="KW-1133">Transmembrane helix</keyword>
<dbReference type="EMBL" id="AGNL01048459">
    <property type="protein sequence ID" value="EJK45513.1"/>
    <property type="molecule type" value="Genomic_DNA"/>
</dbReference>
<accession>K0R091</accession>
<keyword evidence="4" id="KW-1185">Reference proteome</keyword>
<feature type="compositionally biased region" description="Basic and acidic residues" evidence="1">
    <location>
        <begin position="40"/>
        <end position="50"/>
    </location>
</feature>
<gene>
    <name evidence="3" type="ORF">THAOC_35868</name>
</gene>
<comment type="caution">
    <text evidence="3">The sequence shown here is derived from an EMBL/GenBank/DDBJ whole genome shotgun (WGS) entry which is preliminary data.</text>
</comment>
<evidence type="ECO:0000256" key="1">
    <source>
        <dbReference type="SAM" id="MobiDB-lite"/>
    </source>
</evidence>
<dbReference type="Proteomes" id="UP000266841">
    <property type="component" value="Unassembled WGS sequence"/>
</dbReference>
<protein>
    <submittedName>
        <fullName evidence="3">Uncharacterized protein</fullName>
    </submittedName>
</protein>
<evidence type="ECO:0000313" key="4">
    <source>
        <dbReference type="Proteomes" id="UP000266841"/>
    </source>
</evidence>
<evidence type="ECO:0000313" key="3">
    <source>
        <dbReference type="EMBL" id="EJK45513.1"/>
    </source>
</evidence>
<dbReference type="AlphaFoldDB" id="K0R091"/>
<keyword evidence="2" id="KW-0812">Transmembrane</keyword>
<sequence>RGVTSSKDPPDQNRPTYDDPGLPVEEQSPAGEGLWRGPRCSREWMGRDSKAPAGDTPANTAATAMNAGMLVWYGMASMAYLWLRGHGLPRRKSDDDDTLCQLTQLTPLIFWKTLGYPTYKAWTAADPMFASPFLNASSTLLHNASSTLHQRIGQKFAGTSSSSDSSLSRLRRCFGGKR</sequence>